<evidence type="ECO:0000256" key="4">
    <source>
        <dbReference type="RuleBase" id="RU000363"/>
    </source>
</evidence>
<dbReference type="EMBL" id="KZ859164">
    <property type="protein sequence ID" value="RDW22719.1"/>
    <property type="molecule type" value="Genomic_DNA"/>
</dbReference>
<gene>
    <name evidence="6" type="ORF">B0I71DRAFT_137117</name>
    <name evidence="5" type="ORF">YALI1_D07576g</name>
</gene>
<dbReference type="RefSeq" id="XP_502463.1">
    <property type="nucleotide sequence ID" value="XM_502463.1"/>
</dbReference>
<dbReference type="InterPro" id="IPR002347">
    <property type="entry name" value="SDR_fam"/>
</dbReference>
<organism evidence="5 7">
    <name type="scientific">Yarrowia lipolytica</name>
    <name type="common">Candida lipolytica</name>
    <dbReference type="NCBI Taxonomy" id="4952"/>
    <lineage>
        <taxon>Eukaryota</taxon>
        <taxon>Fungi</taxon>
        <taxon>Dikarya</taxon>
        <taxon>Ascomycota</taxon>
        <taxon>Saccharomycotina</taxon>
        <taxon>Dipodascomycetes</taxon>
        <taxon>Dipodascales</taxon>
        <taxon>Dipodascales incertae sedis</taxon>
        <taxon>Yarrowia</taxon>
    </lineage>
</organism>
<evidence type="ECO:0000313" key="5">
    <source>
        <dbReference type="EMBL" id="AOW03646.1"/>
    </source>
</evidence>
<dbReference type="GeneID" id="2911045"/>
<dbReference type="Proteomes" id="UP000182444">
    <property type="component" value="Chromosome 1D"/>
</dbReference>
<evidence type="ECO:0000313" key="7">
    <source>
        <dbReference type="Proteomes" id="UP000182444"/>
    </source>
</evidence>
<reference evidence="5 7" key="1">
    <citation type="journal article" date="2016" name="PLoS ONE">
        <title>Sequence Assembly of Yarrowia lipolytica Strain W29/CLIB89 Shows Transposable Element Diversity.</title>
        <authorList>
            <person name="Magnan C."/>
            <person name="Yu J."/>
            <person name="Chang I."/>
            <person name="Jahn E."/>
            <person name="Kanomata Y."/>
            <person name="Wu J."/>
            <person name="Zeller M."/>
            <person name="Oakes M."/>
            <person name="Baldi P."/>
            <person name="Sandmeyer S."/>
        </authorList>
    </citation>
    <scope>NUCLEOTIDE SEQUENCE [LARGE SCALE GENOMIC DNA]</scope>
    <source>
        <strain evidence="5">CLIB89</strain>
        <strain evidence="7">CLIB89(W29)</strain>
    </source>
</reference>
<dbReference type="SMR" id="A0A1D8NDD3"/>
<dbReference type="GO" id="GO:0006633">
    <property type="term" value="P:fatty acid biosynthetic process"/>
    <property type="evidence" value="ECO:0007669"/>
    <property type="project" value="TreeGrafter"/>
</dbReference>
<keyword evidence="3" id="KW-0560">Oxidoreductase</keyword>
<dbReference type="PRINTS" id="PR00081">
    <property type="entry name" value="GDHRDH"/>
</dbReference>
<dbReference type="GO" id="GO:0048038">
    <property type="term" value="F:quinone binding"/>
    <property type="evidence" value="ECO:0007669"/>
    <property type="project" value="TreeGrafter"/>
</dbReference>
<evidence type="ECO:0000256" key="1">
    <source>
        <dbReference type="ARBA" id="ARBA00006484"/>
    </source>
</evidence>
<dbReference type="Proteomes" id="UP000256601">
    <property type="component" value="Unassembled WGS sequence"/>
</dbReference>
<dbReference type="Pfam" id="PF00106">
    <property type="entry name" value="adh_short"/>
    <property type="match status" value="1"/>
</dbReference>
<dbReference type="KEGG" id="yli:2911045"/>
<evidence type="ECO:0000313" key="6">
    <source>
        <dbReference type="EMBL" id="RDW22719.1"/>
    </source>
</evidence>
<dbReference type="InterPro" id="IPR020904">
    <property type="entry name" value="Sc_DH/Rdtase_CS"/>
</dbReference>
<dbReference type="VEuPathDB" id="FungiDB:YALI1_D07576g"/>
<proteinExistence type="inferred from homology"/>
<dbReference type="SUPFAM" id="SSF51735">
    <property type="entry name" value="NAD(P)-binding Rossmann-fold domains"/>
    <property type="match status" value="1"/>
</dbReference>
<comment type="similarity">
    <text evidence="1 4">Belongs to the short-chain dehydrogenases/reductases (SDR) family.</text>
</comment>
<dbReference type="Gene3D" id="3.40.50.720">
    <property type="entry name" value="NAD(P)-binding Rossmann-like Domain"/>
    <property type="match status" value="1"/>
</dbReference>
<dbReference type="OrthoDB" id="417891at2759"/>
<accession>A0A1D8NDD3</accession>
<name>A0A1D8NDD3_YARLL</name>
<dbReference type="AlphaFoldDB" id="A0A1D8NDD3"/>
<reference evidence="6 8" key="2">
    <citation type="submission" date="2018-07" db="EMBL/GenBank/DDBJ databases">
        <title>Draft Genome Assemblies for Five Robust Yarrowia lipolytica Strains Exhibiting High Lipid Production and Pentose Sugar Utilization and Sugar Alcohol Secretion from Undetoxified Lignocellulosic Biomass Hydrolysates.</title>
        <authorList>
            <consortium name="DOE Joint Genome Institute"/>
            <person name="Walker C."/>
            <person name="Ryu S."/>
            <person name="Na H."/>
            <person name="Zane M."/>
            <person name="LaButti K."/>
            <person name="Lipzen A."/>
            <person name="Haridas S."/>
            <person name="Barry K."/>
            <person name="Grigoriev I.V."/>
            <person name="Quarterman J."/>
            <person name="Slininger P."/>
            <person name="Dien B."/>
            <person name="Trinh C.T."/>
        </authorList>
    </citation>
    <scope>NUCLEOTIDE SEQUENCE [LARGE SCALE GENOMIC DNA]</scope>
    <source>
        <strain evidence="6 8">YB392</strain>
    </source>
</reference>
<evidence type="ECO:0000313" key="8">
    <source>
        <dbReference type="Proteomes" id="UP000256601"/>
    </source>
</evidence>
<dbReference type="VEuPathDB" id="FungiDB:YALI0_D05929g"/>
<dbReference type="FunFam" id="3.40.50.720:FF:000563">
    <property type="entry name" value="3-oxoacyl-acyl carrier protein reductase"/>
    <property type="match status" value="1"/>
</dbReference>
<dbReference type="InterPro" id="IPR036291">
    <property type="entry name" value="NAD(P)-bd_dom_sf"/>
</dbReference>
<dbReference type="GO" id="GO:0016616">
    <property type="term" value="F:oxidoreductase activity, acting on the CH-OH group of donors, NAD or NADP as acceptor"/>
    <property type="evidence" value="ECO:0007669"/>
    <property type="project" value="TreeGrafter"/>
</dbReference>
<dbReference type="PANTHER" id="PTHR42760">
    <property type="entry name" value="SHORT-CHAIN DEHYDROGENASES/REDUCTASES FAMILY MEMBER"/>
    <property type="match status" value="1"/>
</dbReference>
<sequence length="248" mass="26298">MGELSGKTAVVSGGSGGIGFAICTKFAQNGAKVIILDYNKETLDEMLPKLVAPEGQKHEGHFYDVTKNDRPPVDFSKVDILLNGAGIGNGGFLEGMETSLIERIIATNLTGVIKLTKYAMEAWFEREDSRTKAQGNGVVINISSILGLRAVTPALTVYSASKGGIIMFTKALAIEGGAHAIRANAICPGYVRTAMTEFMELPEPSPFQEKDDNGDVDKESIAGAAYYFATNLQVSGAILSVDKAMAAL</sequence>
<dbReference type="PRINTS" id="PR00080">
    <property type="entry name" value="SDRFAMILY"/>
</dbReference>
<dbReference type="EMBL" id="CP017556">
    <property type="protein sequence ID" value="AOW03646.1"/>
    <property type="molecule type" value="Genomic_DNA"/>
</dbReference>
<protein>
    <submittedName>
        <fullName evidence="5">Uncharacterized protein</fullName>
    </submittedName>
</protein>
<dbReference type="eggNOG" id="KOG0725">
    <property type="taxonomic scope" value="Eukaryota"/>
</dbReference>
<dbReference type="PANTHER" id="PTHR42760:SF133">
    <property type="entry name" value="3-OXOACYL-[ACYL-CARRIER-PROTEIN] REDUCTASE"/>
    <property type="match status" value="1"/>
</dbReference>
<evidence type="ECO:0000256" key="3">
    <source>
        <dbReference type="ARBA" id="ARBA00023002"/>
    </source>
</evidence>
<evidence type="ECO:0000256" key="2">
    <source>
        <dbReference type="ARBA" id="ARBA00022857"/>
    </source>
</evidence>
<keyword evidence="2" id="KW-0521">NADP</keyword>
<dbReference type="PROSITE" id="PS00061">
    <property type="entry name" value="ADH_SHORT"/>
    <property type="match status" value="1"/>
</dbReference>
<dbReference type="CDD" id="cd05233">
    <property type="entry name" value="SDR_c"/>
    <property type="match status" value="1"/>
</dbReference>